<dbReference type="OrthoDB" id="9810154at2"/>
<sequence length="164" mass="17682">MVRLLLVRHATADWPDGVDDLERPVTAQGAAAARELGAYIAAHDLTPDVALVSVARRTRQTWEQLASELPTALDAQFEEDAYAASARRLLQVVRERGGDAETVLVVGHNPGIHDLVAVLSADRERVPLSYPTTTLAVLDLPADGWSGVEVGTASVERVVVKRSR</sequence>
<evidence type="ECO:0000313" key="1">
    <source>
        <dbReference type="EMBL" id="QGU28250.1"/>
    </source>
</evidence>
<proteinExistence type="predicted"/>
<protein>
    <submittedName>
        <fullName evidence="1">Histidine phosphatase family protein</fullName>
    </submittedName>
</protein>
<accession>A0A6I6E747</accession>
<organism evidence="1 2">
    <name type="scientific">Microbacterium oryzae</name>
    <dbReference type="NCBI Taxonomy" id="743009"/>
    <lineage>
        <taxon>Bacteria</taxon>
        <taxon>Bacillati</taxon>
        <taxon>Actinomycetota</taxon>
        <taxon>Actinomycetes</taxon>
        <taxon>Micrococcales</taxon>
        <taxon>Microbacteriaceae</taxon>
        <taxon>Microbacterium</taxon>
    </lineage>
</organism>
<dbReference type="CDD" id="cd07067">
    <property type="entry name" value="HP_PGM_like"/>
    <property type="match status" value="1"/>
</dbReference>
<evidence type="ECO:0000313" key="2">
    <source>
        <dbReference type="Proteomes" id="UP000422989"/>
    </source>
</evidence>
<dbReference type="InterPro" id="IPR029033">
    <property type="entry name" value="His_PPase_superfam"/>
</dbReference>
<dbReference type="PANTHER" id="PTHR47623">
    <property type="entry name" value="OS09G0287300 PROTEIN"/>
    <property type="match status" value="1"/>
</dbReference>
<dbReference type="InterPro" id="IPR013078">
    <property type="entry name" value="His_Pase_superF_clade-1"/>
</dbReference>
<dbReference type="SMART" id="SM00855">
    <property type="entry name" value="PGAM"/>
    <property type="match status" value="1"/>
</dbReference>
<dbReference type="KEGG" id="moj:D7D94_11615"/>
<dbReference type="AlphaFoldDB" id="A0A6I6E747"/>
<dbReference type="SUPFAM" id="SSF53254">
    <property type="entry name" value="Phosphoglycerate mutase-like"/>
    <property type="match status" value="1"/>
</dbReference>
<dbReference type="RefSeq" id="WP_156242762.1">
    <property type="nucleotide sequence ID" value="NZ_BAAAZL010000004.1"/>
</dbReference>
<keyword evidence="2" id="KW-1185">Reference proteome</keyword>
<dbReference type="Proteomes" id="UP000422989">
    <property type="component" value="Chromosome"/>
</dbReference>
<dbReference type="PANTHER" id="PTHR47623:SF1">
    <property type="entry name" value="OS09G0287300 PROTEIN"/>
    <property type="match status" value="1"/>
</dbReference>
<dbReference type="EMBL" id="CP032550">
    <property type="protein sequence ID" value="QGU28250.1"/>
    <property type="molecule type" value="Genomic_DNA"/>
</dbReference>
<reference evidence="1 2" key="1">
    <citation type="submission" date="2018-09" db="EMBL/GenBank/DDBJ databases">
        <title>Whole genome sequencing of Microbacterium oryzae strain MB-10T.</title>
        <authorList>
            <person name="Das S.K."/>
        </authorList>
    </citation>
    <scope>NUCLEOTIDE SEQUENCE [LARGE SCALE GENOMIC DNA]</scope>
    <source>
        <strain evidence="1 2">MB-10</strain>
    </source>
</reference>
<gene>
    <name evidence="1" type="ORF">D7D94_11615</name>
</gene>
<name>A0A6I6E747_9MICO</name>
<dbReference type="Gene3D" id="3.40.50.1240">
    <property type="entry name" value="Phosphoglycerate mutase-like"/>
    <property type="match status" value="1"/>
</dbReference>
<dbReference type="Pfam" id="PF00300">
    <property type="entry name" value="His_Phos_1"/>
    <property type="match status" value="1"/>
</dbReference>